<keyword evidence="2" id="KW-1185">Reference proteome</keyword>
<gene>
    <name evidence="1" type="ORF">Ccrd_013964</name>
</gene>
<evidence type="ECO:0000313" key="1">
    <source>
        <dbReference type="EMBL" id="KVI07662.1"/>
    </source>
</evidence>
<comment type="caution">
    <text evidence="1">The sequence shown here is derived from an EMBL/GenBank/DDBJ whole genome shotgun (WGS) entry which is preliminary data.</text>
</comment>
<protein>
    <submittedName>
        <fullName evidence="1">Uncharacterized protein</fullName>
    </submittedName>
</protein>
<accession>A0A103YEJ9</accession>
<dbReference type="Proteomes" id="UP000243975">
    <property type="component" value="Unassembled WGS sequence"/>
</dbReference>
<dbReference type="EMBL" id="LEKV01001498">
    <property type="protein sequence ID" value="KVI07662.1"/>
    <property type="molecule type" value="Genomic_DNA"/>
</dbReference>
<proteinExistence type="predicted"/>
<reference evidence="1 2" key="1">
    <citation type="journal article" date="2016" name="Sci. Rep.">
        <title>The genome sequence of the outbreeding globe artichoke constructed de novo incorporating a phase-aware low-pass sequencing strategy of F1 progeny.</title>
        <authorList>
            <person name="Scaglione D."/>
            <person name="Reyes-Chin-Wo S."/>
            <person name="Acquadro A."/>
            <person name="Froenicke L."/>
            <person name="Portis E."/>
            <person name="Beitel C."/>
            <person name="Tirone M."/>
            <person name="Mauro R."/>
            <person name="Lo Monaco A."/>
            <person name="Mauromicale G."/>
            <person name="Faccioli P."/>
            <person name="Cattivelli L."/>
            <person name="Rieseberg L."/>
            <person name="Michelmore R."/>
            <person name="Lanteri S."/>
        </authorList>
    </citation>
    <scope>NUCLEOTIDE SEQUENCE [LARGE SCALE GENOMIC DNA]</scope>
    <source>
        <strain evidence="1">2C</strain>
    </source>
</reference>
<name>A0A103YEJ9_CYNCS</name>
<sequence>MSQKFTTSPKLLRMVKPSALTSGCQKLLYKSGNTYLHQRVYELAKNELASPQGQHLRSVQSERSMVITAKISFKIAAAISRIWNWKLATNGSTIEVFESKSNRTVAALATAGISGSKNKTNCYSFELFVTPVGRFRVSSIDKHSMPSRLASVRLQWLTSIFLKKRKPDKEGNTALGEWCILLGKNVLPQILTSDFATSKARPSTNSVPWTSERRPVDFAQLVDLTNYDIKEQWNPEIMQCNILKQVDTSNMQKEISEKDYNKRERERERKYHSVITHGLDLPDPIRSYDLGTSAYQPLA</sequence>
<dbReference type="Gramene" id="KVI07662">
    <property type="protein sequence ID" value="KVI07662"/>
    <property type="gene ID" value="Ccrd_013964"/>
</dbReference>
<dbReference type="AlphaFoldDB" id="A0A103YEJ9"/>
<evidence type="ECO:0000313" key="2">
    <source>
        <dbReference type="Proteomes" id="UP000243975"/>
    </source>
</evidence>
<organism evidence="1 2">
    <name type="scientific">Cynara cardunculus var. scolymus</name>
    <name type="common">Globe artichoke</name>
    <name type="synonym">Cynara scolymus</name>
    <dbReference type="NCBI Taxonomy" id="59895"/>
    <lineage>
        <taxon>Eukaryota</taxon>
        <taxon>Viridiplantae</taxon>
        <taxon>Streptophyta</taxon>
        <taxon>Embryophyta</taxon>
        <taxon>Tracheophyta</taxon>
        <taxon>Spermatophyta</taxon>
        <taxon>Magnoliopsida</taxon>
        <taxon>eudicotyledons</taxon>
        <taxon>Gunneridae</taxon>
        <taxon>Pentapetalae</taxon>
        <taxon>asterids</taxon>
        <taxon>campanulids</taxon>
        <taxon>Asterales</taxon>
        <taxon>Asteraceae</taxon>
        <taxon>Carduoideae</taxon>
        <taxon>Cardueae</taxon>
        <taxon>Carduinae</taxon>
        <taxon>Cynara</taxon>
    </lineage>
</organism>